<sequence length="386" mass="43250">MGTVDPKTGRVVGGADLDDDYDRCILHPTNGRQAGRPLSERRESQMQGTRCTKYSEVGHTRRTGRNPCADFDANYEGDVLEVEDLLDDSVLKHIRLQSTVLHNSQISTSPQHGNGSNIVRNYGVQFFSMFHTVRHPGMFTRQEANVDCGKPWFATDCSPSTLAFNSYWLLSCHHTPTSICILICKYIGACAWGAGMFTPICVLMMKYSFACSVLSGNLAGLCGRRQMFTVANHGPQPVNPWGTDRLQPWHFGILLMLASRLSPYPHPCLYFNVQVYWCMCMGVGMFTPICVLLMKYRFVCCVLSGNLACLPSRRRIFTMLKYSLQLTVAVELWHSTHTGFSAVTTPLPMFEAGDLACLPKRRQMLTVVTHGLQPVNTWGTDKHDDM</sequence>
<keyword evidence="2" id="KW-1133">Transmembrane helix</keyword>
<dbReference type="OrthoDB" id="1844242at2759"/>
<keyword evidence="2" id="KW-0812">Transmembrane</keyword>
<name>A0A9Q1GIC9_9CARY</name>
<feature type="transmembrane region" description="Helical" evidence="2">
    <location>
        <begin position="274"/>
        <end position="294"/>
    </location>
</feature>
<keyword evidence="4" id="KW-1185">Reference proteome</keyword>
<dbReference type="Proteomes" id="UP001153076">
    <property type="component" value="Unassembled WGS sequence"/>
</dbReference>
<reference evidence="3" key="1">
    <citation type="submission" date="2022-04" db="EMBL/GenBank/DDBJ databases">
        <title>Carnegiea gigantea Genome sequencing and assembly v2.</title>
        <authorList>
            <person name="Copetti D."/>
            <person name="Sanderson M.J."/>
            <person name="Burquez A."/>
            <person name="Wojciechowski M.F."/>
        </authorList>
    </citation>
    <scope>NUCLEOTIDE SEQUENCE</scope>
    <source>
        <strain evidence="3">SGP5-SGP5p</strain>
        <tissue evidence="3">Aerial part</tissue>
    </source>
</reference>
<evidence type="ECO:0000313" key="4">
    <source>
        <dbReference type="Proteomes" id="UP001153076"/>
    </source>
</evidence>
<organism evidence="3 4">
    <name type="scientific">Carnegiea gigantea</name>
    <dbReference type="NCBI Taxonomy" id="171969"/>
    <lineage>
        <taxon>Eukaryota</taxon>
        <taxon>Viridiplantae</taxon>
        <taxon>Streptophyta</taxon>
        <taxon>Embryophyta</taxon>
        <taxon>Tracheophyta</taxon>
        <taxon>Spermatophyta</taxon>
        <taxon>Magnoliopsida</taxon>
        <taxon>eudicotyledons</taxon>
        <taxon>Gunneridae</taxon>
        <taxon>Pentapetalae</taxon>
        <taxon>Caryophyllales</taxon>
        <taxon>Cactineae</taxon>
        <taxon>Cactaceae</taxon>
        <taxon>Cactoideae</taxon>
        <taxon>Echinocereeae</taxon>
        <taxon>Carnegiea</taxon>
    </lineage>
</organism>
<keyword evidence="2" id="KW-0472">Membrane</keyword>
<dbReference type="AlphaFoldDB" id="A0A9Q1GIC9"/>
<evidence type="ECO:0000313" key="3">
    <source>
        <dbReference type="EMBL" id="KAJ8419655.1"/>
    </source>
</evidence>
<accession>A0A9Q1GIC9</accession>
<evidence type="ECO:0000256" key="2">
    <source>
        <dbReference type="SAM" id="Phobius"/>
    </source>
</evidence>
<protein>
    <submittedName>
        <fullName evidence="3">Uncharacterized protein</fullName>
    </submittedName>
</protein>
<proteinExistence type="predicted"/>
<gene>
    <name evidence="3" type="ORF">Cgig2_016952</name>
</gene>
<comment type="caution">
    <text evidence="3">The sequence shown here is derived from an EMBL/GenBank/DDBJ whole genome shotgun (WGS) entry which is preliminary data.</text>
</comment>
<evidence type="ECO:0000256" key="1">
    <source>
        <dbReference type="SAM" id="MobiDB-lite"/>
    </source>
</evidence>
<dbReference type="EMBL" id="JAKOGI010004641">
    <property type="protein sequence ID" value="KAJ8419655.1"/>
    <property type="molecule type" value="Genomic_DNA"/>
</dbReference>
<feature type="region of interest" description="Disordered" evidence="1">
    <location>
        <begin position="28"/>
        <end position="50"/>
    </location>
</feature>